<feature type="signal peptide" evidence="1">
    <location>
        <begin position="1"/>
        <end position="29"/>
    </location>
</feature>
<gene>
    <name evidence="3" type="ORF">UC8_55170</name>
</gene>
<feature type="domain" description="Xylose isomerase-like TIM barrel" evidence="2">
    <location>
        <begin position="57"/>
        <end position="281"/>
    </location>
</feature>
<accession>A0A5B9QWS0</accession>
<dbReference type="GO" id="GO:0016853">
    <property type="term" value="F:isomerase activity"/>
    <property type="evidence" value="ECO:0007669"/>
    <property type="project" value="UniProtKB-KW"/>
</dbReference>
<organism evidence="3 4">
    <name type="scientific">Roseimaritima ulvae</name>
    <dbReference type="NCBI Taxonomy" id="980254"/>
    <lineage>
        <taxon>Bacteria</taxon>
        <taxon>Pseudomonadati</taxon>
        <taxon>Planctomycetota</taxon>
        <taxon>Planctomycetia</taxon>
        <taxon>Pirellulales</taxon>
        <taxon>Pirellulaceae</taxon>
        <taxon>Roseimaritima</taxon>
    </lineage>
</organism>
<dbReference type="Gene3D" id="3.20.20.150">
    <property type="entry name" value="Divalent-metal-dependent TIM barrel enzymes"/>
    <property type="match status" value="1"/>
</dbReference>
<dbReference type="OrthoDB" id="245429at2"/>
<sequence length="292" mass="32550" precursor="true">MTYPRRQFLAHSAAALAALSSLRASSARAAAATGTRLKLGLVTYNWGKNWDLPMVIKNCEDTGFAGVELRSTHKHGVEITMDAKQRQAVRQRFENSDVELVGLGSACEYHAVDPKQLQKNIEETKQFVKLCQDVGGSGVKVRPNGLPKERPVEQTIEQIGKSLNEVGQFGADHGVQIRVEVHGKLTQQIPHMKSIMDVADHPNVVVCWNCNPADLQGPGLQHNYKLLQDRMGTVHIHDLRNNQYPWDELFPLLKQTDAEGFTGWTLLEDGRVPEDIVAAMKENTELWKKLAS</sequence>
<keyword evidence="1" id="KW-0732">Signal</keyword>
<dbReference type="Pfam" id="PF01261">
    <property type="entry name" value="AP_endonuc_2"/>
    <property type="match status" value="1"/>
</dbReference>
<keyword evidence="4" id="KW-1185">Reference proteome</keyword>
<name>A0A5B9QWS0_9BACT</name>
<dbReference type="RefSeq" id="WP_068129976.1">
    <property type="nucleotide sequence ID" value="NZ_CP042914.1"/>
</dbReference>
<proteinExistence type="predicted"/>
<dbReference type="KEGG" id="rul:UC8_55170"/>
<protein>
    <submittedName>
        <fullName evidence="3">Xylose isomerase-like TIM barrel</fullName>
    </submittedName>
</protein>
<feature type="chain" id="PRO_5022965997" evidence="1">
    <location>
        <begin position="30"/>
        <end position="292"/>
    </location>
</feature>
<dbReference type="EMBL" id="CP042914">
    <property type="protein sequence ID" value="QEG43467.1"/>
    <property type="molecule type" value="Genomic_DNA"/>
</dbReference>
<dbReference type="Proteomes" id="UP000325286">
    <property type="component" value="Chromosome"/>
</dbReference>
<evidence type="ECO:0000256" key="1">
    <source>
        <dbReference type="SAM" id="SignalP"/>
    </source>
</evidence>
<dbReference type="AlphaFoldDB" id="A0A5B9QWS0"/>
<dbReference type="InterPro" id="IPR013022">
    <property type="entry name" value="Xyl_isomerase-like_TIM-brl"/>
</dbReference>
<dbReference type="InterPro" id="IPR050312">
    <property type="entry name" value="IolE/XylAMocC-like"/>
</dbReference>
<evidence type="ECO:0000313" key="4">
    <source>
        <dbReference type="Proteomes" id="UP000325286"/>
    </source>
</evidence>
<reference evidence="3 4" key="1">
    <citation type="submission" date="2019-08" db="EMBL/GenBank/DDBJ databases">
        <title>Deep-cultivation of Planctomycetes and their phenomic and genomic characterization uncovers novel biology.</title>
        <authorList>
            <person name="Wiegand S."/>
            <person name="Jogler M."/>
            <person name="Boedeker C."/>
            <person name="Pinto D."/>
            <person name="Vollmers J."/>
            <person name="Rivas-Marin E."/>
            <person name="Kohn T."/>
            <person name="Peeters S.H."/>
            <person name="Heuer A."/>
            <person name="Rast P."/>
            <person name="Oberbeckmann S."/>
            <person name="Bunk B."/>
            <person name="Jeske O."/>
            <person name="Meyerdierks A."/>
            <person name="Storesund J.E."/>
            <person name="Kallscheuer N."/>
            <person name="Luecker S."/>
            <person name="Lage O.M."/>
            <person name="Pohl T."/>
            <person name="Merkel B.J."/>
            <person name="Hornburger P."/>
            <person name="Mueller R.-W."/>
            <person name="Bruemmer F."/>
            <person name="Labrenz M."/>
            <person name="Spormann A.M."/>
            <person name="Op den Camp H."/>
            <person name="Overmann J."/>
            <person name="Amann R."/>
            <person name="Jetten M.S.M."/>
            <person name="Mascher T."/>
            <person name="Medema M.H."/>
            <person name="Devos D.P."/>
            <person name="Kaster A.-K."/>
            <person name="Ovreas L."/>
            <person name="Rohde M."/>
            <person name="Galperin M.Y."/>
            <person name="Jogler C."/>
        </authorList>
    </citation>
    <scope>NUCLEOTIDE SEQUENCE [LARGE SCALE GENOMIC DNA]</scope>
    <source>
        <strain evidence="3 4">UC8</strain>
    </source>
</reference>
<dbReference type="SUPFAM" id="SSF51658">
    <property type="entry name" value="Xylose isomerase-like"/>
    <property type="match status" value="1"/>
</dbReference>
<dbReference type="InterPro" id="IPR036237">
    <property type="entry name" value="Xyl_isomerase-like_sf"/>
</dbReference>
<dbReference type="PANTHER" id="PTHR12110">
    <property type="entry name" value="HYDROXYPYRUVATE ISOMERASE"/>
    <property type="match status" value="1"/>
</dbReference>
<keyword evidence="3" id="KW-0413">Isomerase</keyword>
<dbReference type="PROSITE" id="PS51318">
    <property type="entry name" value="TAT"/>
    <property type="match status" value="1"/>
</dbReference>
<evidence type="ECO:0000313" key="3">
    <source>
        <dbReference type="EMBL" id="QEG43467.1"/>
    </source>
</evidence>
<dbReference type="InterPro" id="IPR006311">
    <property type="entry name" value="TAT_signal"/>
</dbReference>
<evidence type="ECO:0000259" key="2">
    <source>
        <dbReference type="Pfam" id="PF01261"/>
    </source>
</evidence>